<feature type="compositionally biased region" description="Polar residues" evidence="1">
    <location>
        <begin position="51"/>
        <end position="62"/>
    </location>
</feature>
<dbReference type="OrthoDB" id="9811127at2"/>
<organism evidence="2 3">
    <name type="scientific">Microvirga aerophila</name>
    <dbReference type="NCBI Taxonomy" id="670291"/>
    <lineage>
        <taxon>Bacteria</taxon>
        <taxon>Pseudomonadati</taxon>
        <taxon>Pseudomonadota</taxon>
        <taxon>Alphaproteobacteria</taxon>
        <taxon>Hyphomicrobiales</taxon>
        <taxon>Methylobacteriaceae</taxon>
        <taxon>Microvirga</taxon>
    </lineage>
</organism>
<dbReference type="RefSeq" id="WP_114185870.1">
    <property type="nucleotide sequence ID" value="NZ_BJYU01000021.1"/>
</dbReference>
<feature type="region of interest" description="Disordered" evidence="1">
    <location>
        <begin position="87"/>
        <end position="122"/>
    </location>
</feature>
<feature type="region of interest" description="Disordered" evidence="1">
    <location>
        <begin position="42"/>
        <end position="69"/>
    </location>
</feature>
<accession>A0A512BQU6</accession>
<protein>
    <recommendedName>
        <fullName evidence="4">DUF2934 domain-containing protein</fullName>
    </recommendedName>
</protein>
<evidence type="ECO:0000313" key="3">
    <source>
        <dbReference type="Proteomes" id="UP000321085"/>
    </source>
</evidence>
<dbReference type="EMBL" id="BJYU01000021">
    <property type="protein sequence ID" value="GEO14294.1"/>
    <property type="molecule type" value="Genomic_DNA"/>
</dbReference>
<evidence type="ECO:0000313" key="2">
    <source>
        <dbReference type="EMBL" id="GEO14294.1"/>
    </source>
</evidence>
<dbReference type="InterPro" id="IPR021327">
    <property type="entry name" value="DUF2934"/>
</dbReference>
<gene>
    <name evidence="2" type="ORF">MAE02_19900</name>
</gene>
<evidence type="ECO:0000256" key="1">
    <source>
        <dbReference type="SAM" id="MobiDB-lite"/>
    </source>
</evidence>
<dbReference type="AlphaFoldDB" id="A0A512BQU6"/>
<sequence length="122" mass="13391">MDSQIEQKIRERAYELWVRDGHIPGKADDYWYEAEQQIRSEEGVAFDEGSETQSGSGLSDTSAMPDDVAMPSVNAVGLSENVLADVGMVKTRKKRAPASPKPDDAGLEPATTPRRKRSVQTP</sequence>
<dbReference type="Proteomes" id="UP000321085">
    <property type="component" value="Unassembled WGS sequence"/>
</dbReference>
<name>A0A512BQU6_9HYPH</name>
<proteinExistence type="predicted"/>
<feature type="compositionally biased region" description="Basic residues" evidence="1">
    <location>
        <begin position="113"/>
        <end position="122"/>
    </location>
</feature>
<evidence type="ECO:0008006" key="4">
    <source>
        <dbReference type="Google" id="ProtNLM"/>
    </source>
</evidence>
<dbReference type="Pfam" id="PF11154">
    <property type="entry name" value="DUF2934"/>
    <property type="match status" value="1"/>
</dbReference>
<comment type="caution">
    <text evidence="2">The sequence shown here is derived from an EMBL/GenBank/DDBJ whole genome shotgun (WGS) entry which is preliminary data.</text>
</comment>
<keyword evidence="3" id="KW-1185">Reference proteome</keyword>
<reference evidence="2 3" key="1">
    <citation type="submission" date="2019-07" db="EMBL/GenBank/DDBJ databases">
        <title>Whole genome shotgun sequence of Microvirga aerophila NBRC 106136.</title>
        <authorList>
            <person name="Hosoyama A."/>
            <person name="Uohara A."/>
            <person name="Ohji S."/>
            <person name="Ichikawa N."/>
        </authorList>
    </citation>
    <scope>NUCLEOTIDE SEQUENCE [LARGE SCALE GENOMIC DNA]</scope>
    <source>
        <strain evidence="2 3">NBRC 106136</strain>
    </source>
</reference>